<protein>
    <submittedName>
        <fullName evidence="1">Uncharacterized protein</fullName>
    </submittedName>
</protein>
<name>A0A1I4M713_9PROT</name>
<sequence>MPGHLSHAANTLSPQTIVEASGSMYQDIVYQVEI</sequence>
<organism evidence="1 2">
    <name type="scientific">Nitrosomonas nitrosa</name>
    <dbReference type="NCBI Taxonomy" id="52442"/>
    <lineage>
        <taxon>Bacteria</taxon>
        <taxon>Pseudomonadati</taxon>
        <taxon>Pseudomonadota</taxon>
        <taxon>Betaproteobacteria</taxon>
        <taxon>Nitrosomonadales</taxon>
        <taxon>Nitrosomonadaceae</taxon>
        <taxon>Nitrosomonas</taxon>
    </lineage>
</organism>
<evidence type="ECO:0000313" key="2">
    <source>
        <dbReference type="Proteomes" id="UP000199561"/>
    </source>
</evidence>
<dbReference type="EMBL" id="FOUF01000003">
    <property type="protein sequence ID" value="SFL99024.1"/>
    <property type="molecule type" value="Genomic_DNA"/>
</dbReference>
<keyword evidence="2" id="KW-1185">Reference proteome</keyword>
<evidence type="ECO:0000313" key="1">
    <source>
        <dbReference type="EMBL" id="SFL99024.1"/>
    </source>
</evidence>
<dbReference type="AlphaFoldDB" id="A0A1I4M713"/>
<dbReference type="STRING" id="52442.SAMN05421880_103141"/>
<gene>
    <name evidence="1" type="ORF">SAMN05421880_103141</name>
</gene>
<reference evidence="1 2" key="1">
    <citation type="submission" date="2016-10" db="EMBL/GenBank/DDBJ databases">
        <authorList>
            <person name="de Groot N.N."/>
        </authorList>
    </citation>
    <scope>NUCLEOTIDE SEQUENCE [LARGE SCALE GENOMIC DNA]</scope>
    <source>
        <strain evidence="1 2">Nm146</strain>
    </source>
</reference>
<proteinExistence type="predicted"/>
<dbReference type="Proteomes" id="UP000199561">
    <property type="component" value="Unassembled WGS sequence"/>
</dbReference>
<accession>A0A1I4M713</accession>